<dbReference type="HOGENOM" id="CLU_103338_0_0_11"/>
<sequence length="240" mass="25034">MTRASPPRSVVVTVAVAWVLALAAQVAAAVWGSTASDPARPEPPRSADDVGCGDEPCRVLASTVVNGMPVELLADREGGHGRLRAGAPSGGTVTAMALTEQGVRLHHDSLRCAASATPVCLVRGPLDGGTAGEVHAWRADSWEAVGGVHFADVGIVLDDVVGTASPEVLLLRQTCTDEEEPTVRRAGCSDPGVLAEVVRLDGERVGCTEPVNLPSELRGWPEVDVREAELTECPEDLDVR</sequence>
<accession>I1CY23</accession>
<proteinExistence type="predicted"/>
<reference evidence="2 3" key="1">
    <citation type="submission" date="2011-09" db="EMBL/GenBank/DDBJ databases">
        <authorList>
            <consortium name="US DOE Joint Genome Institute (JGI-PGF)"/>
            <person name="Lucas S."/>
            <person name="Han J."/>
            <person name="Lapidus A."/>
            <person name="Cheng J.-F."/>
            <person name="Goodwin L."/>
            <person name="Pitluck S."/>
            <person name="Peters L."/>
            <person name="Land M.L."/>
            <person name="Hauser L."/>
            <person name="Brambilla E."/>
            <person name="Klenk H.-P."/>
            <person name="Woyke T.J."/>
        </authorList>
    </citation>
    <scope>NUCLEOTIDE SEQUENCE [LARGE SCALE GENOMIC DNA]</scope>
    <source>
        <strain evidence="2 3">K62</strain>
    </source>
</reference>
<evidence type="ECO:0000313" key="3">
    <source>
        <dbReference type="Proteomes" id="UP000005087"/>
    </source>
</evidence>
<dbReference type="AlphaFoldDB" id="I1CY23"/>
<dbReference type="OrthoDB" id="3699175at2"/>
<organism evidence="2 3">
    <name type="scientific">Saccharomonospora glauca K62</name>
    <dbReference type="NCBI Taxonomy" id="928724"/>
    <lineage>
        <taxon>Bacteria</taxon>
        <taxon>Bacillati</taxon>
        <taxon>Actinomycetota</taxon>
        <taxon>Actinomycetes</taxon>
        <taxon>Pseudonocardiales</taxon>
        <taxon>Pseudonocardiaceae</taxon>
        <taxon>Saccharomonospora</taxon>
    </lineage>
</organism>
<dbReference type="eggNOG" id="ENOG5031VK0">
    <property type="taxonomic scope" value="Bacteria"/>
</dbReference>
<dbReference type="Proteomes" id="UP000005087">
    <property type="component" value="Chromosome"/>
</dbReference>
<gene>
    <name evidence="2" type="ORF">SacglDRAFT_00651</name>
</gene>
<evidence type="ECO:0000256" key="1">
    <source>
        <dbReference type="SAM" id="MobiDB-lite"/>
    </source>
</evidence>
<evidence type="ECO:0000313" key="2">
    <source>
        <dbReference type="EMBL" id="EIE97597.1"/>
    </source>
</evidence>
<feature type="compositionally biased region" description="Basic and acidic residues" evidence="1">
    <location>
        <begin position="39"/>
        <end position="48"/>
    </location>
</feature>
<protein>
    <submittedName>
        <fullName evidence="2">Uncharacterized protein</fullName>
    </submittedName>
</protein>
<dbReference type="STRING" id="928724.SacglDRAFT_00651"/>
<keyword evidence="3" id="KW-1185">Reference proteome</keyword>
<feature type="region of interest" description="Disordered" evidence="1">
    <location>
        <begin position="33"/>
        <end position="52"/>
    </location>
</feature>
<dbReference type="EMBL" id="CM001484">
    <property type="protein sequence ID" value="EIE97597.1"/>
    <property type="molecule type" value="Genomic_DNA"/>
</dbReference>
<name>I1CY23_9PSEU</name>
<dbReference type="RefSeq" id="WP_005461650.1">
    <property type="nucleotide sequence ID" value="NZ_CM001484.1"/>
</dbReference>
<reference evidence="3" key="2">
    <citation type="submission" date="2012-01" db="EMBL/GenBank/DDBJ databases">
        <title>Noncontiguous Finished sequence of chromosome of Saccharomonospora glauca K62.</title>
        <authorList>
            <consortium name="US DOE Joint Genome Institute"/>
            <person name="Lucas S."/>
            <person name="Han J."/>
            <person name="Lapidus A."/>
            <person name="Cheng J.-F."/>
            <person name="Goodwin L."/>
            <person name="Pitluck S."/>
            <person name="Peters L."/>
            <person name="Mikhailova N."/>
            <person name="Held B."/>
            <person name="Detter J.C."/>
            <person name="Han C."/>
            <person name="Tapia R."/>
            <person name="Land M."/>
            <person name="Hauser L."/>
            <person name="Kyrpides N."/>
            <person name="Ivanova N."/>
            <person name="Pagani I."/>
            <person name="Brambilla E.-M."/>
            <person name="Klenk H.-P."/>
            <person name="Woyke T."/>
        </authorList>
    </citation>
    <scope>NUCLEOTIDE SEQUENCE [LARGE SCALE GENOMIC DNA]</scope>
    <source>
        <strain evidence="3">K62</strain>
    </source>
</reference>